<accession>A0A9N9CZI9</accession>
<proteinExistence type="predicted"/>
<feature type="compositionally biased region" description="Basic and acidic residues" evidence="1">
    <location>
        <begin position="20"/>
        <end position="40"/>
    </location>
</feature>
<evidence type="ECO:0000313" key="2">
    <source>
        <dbReference type="EMBL" id="CAG8617991.1"/>
    </source>
</evidence>
<gene>
    <name evidence="2" type="ORF">CPELLU_LOCUS7776</name>
</gene>
<name>A0A9N9CZI9_9GLOM</name>
<protein>
    <submittedName>
        <fullName evidence="2">12687_t:CDS:1</fullName>
    </submittedName>
</protein>
<reference evidence="2" key="1">
    <citation type="submission" date="2021-06" db="EMBL/GenBank/DDBJ databases">
        <authorList>
            <person name="Kallberg Y."/>
            <person name="Tangrot J."/>
            <person name="Rosling A."/>
        </authorList>
    </citation>
    <scope>NUCLEOTIDE SEQUENCE</scope>
    <source>
        <strain evidence="2">FL966</strain>
    </source>
</reference>
<evidence type="ECO:0000256" key="1">
    <source>
        <dbReference type="SAM" id="MobiDB-lite"/>
    </source>
</evidence>
<keyword evidence="3" id="KW-1185">Reference proteome</keyword>
<feature type="region of interest" description="Disordered" evidence="1">
    <location>
        <begin position="20"/>
        <end position="78"/>
    </location>
</feature>
<dbReference type="Proteomes" id="UP000789759">
    <property type="component" value="Unassembled WGS sequence"/>
</dbReference>
<feature type="compositionally biased region" description="Basic residues" evidence="1">
    <location>
        <begin position="41"/>
        <end position="52"/>
    </location>
</feature>
<sequence>MVGLFCEHFFGFTKFTNEMPKKQEESLQERSPKKNIERQEKNKKKVYKKGLQKKNAERQEKSLQVFQKYRKTEEKSTN</sequence>
<dbReference type="EMBL" id="CAJVQA010005314">
    <property type="protein sequence ID" value="CAG8617991.1"/>
    <property type="molecule type" value="Genomic_DNA"/>
</dbReference>
<organism evidence="2 3">
    <name type="scientific">Cetraspora pellucida</name>
    <dbReference type="NCBI Taxonomy" id="1433469"/>
    <lineage>
        <taxon>Eukaryota</taxon>
        <taxon>Fungi</taxon>
        <taxon>Fungi incertae sedis</taxon>
        <taxon>Mucoromycota</taxon>
        <taxon>Glomeromycotina</taxon>
        <taxon>Glomeromycetes</taxon>
        <taxon>Diversisporales</taxon>
        <taxon>Gigasporaceae</taxon>
        <taxon>Cetraspora</taxon>
    </lineage>
</organism>
<dbReference type="AlphaFoldDB" id="A0A9N9CZI9"/>
<evidence type="ECO:0000313" key="3">
    <source>
        <dbReference type="Proteomes" id="UP000789759"/>
    </source>
</evidence>
<comment type="caution">
    <text evidence="2">The sequence shown here is derived from an EMBL/GenBank/DDBJ whole genome shotgun (WGS) entry which is preliminary data.</text>
</comment>